<organism evidence="2 3">
    <name type="scientific">Megasphaera paucivorans</name>
    <dbReference type="NCBI Taxonomy" id="349095"/>
    <lineage>
        <taxon>Bacteria</taxon>
        <taxon>Bacillati</taxon>
        <taxon>Bacillota</taxon>
        <taxon>Negativicutes</taxon>
        <taxon>Veillonellales</taxon>
        <taxon>Veillonellaceae</taxon>
        <taxon>Megasphaera</taxon>
    </lineage>
</organism>
<keyword evidence="1" id="KW-0533">Nickel</keyword>
<dbReference type="EMBL" id="FNHQ01000018">
    <property type="protein sequence ID" value="SDM97774.1"/>
    <property type="molecule type" value="Genomic_DNA"/>
</dbReference>
<proteinExistence type="predicted"/>
<name>A0A1G9XLX1_9FIRM</name>
<dbReference type="Pfam" id="PF01969">
    <property type="entry name" value="Ni_insertion"/>
    <property type="match status" value="1"/>
</dbReference>
<dbReference type="PANTHER" id="PTHR36566:SF1">
    <property type="entry name" value="PYRIDINIUM-3,5-BISTHIOCARBOXYLIC ACID MONONUCLEOTIDE NICKEL INSERTION PROTEIN"/>
    <property type="match status" value="1"/>
</dbReference>
<evidence type="ECO:0000313" key="2">
    <source>
        <dbReference type="EMBL" id="SDM97774.1"/>
    </source>
</evidence>
<evidence type="ECO:0000313" key="3">
    <source>
        <dbReference type="Proteomes" id="UP000199309"/>
    </source>
</evidence>
<gene>
    <name evidence="2" type="ORF">SAMN05660299_01871</name>
</gene>
<reference evidence="2 3" key="1">
    <citation type="submission" date="2016-10" db="EMBL/GenBank/DDBJ databases">
        <authorList>
            <person name="de Groot N.N."/>
        </authorList>
    </citation>
    <scope>NUCLEOTIDE SEQUENCE [LARGE SCALE GENOMIC DNA]</scope>
    <source>
        <strain evidence="2 3">DSM 16981</strain>
    </source>
</reference>
<dbReference type="STRING" id="349095.SAMN05660299_01871"/>
<dbReference type="OrthoDB" id="9765625at2"/>
<dbReference type="Proteomes" id="UP000199309">
    <property type="component" value="Unassembled WGS sequence"/>
</dbReference>
<evidence type="ECO:0008006" key="4">
    <source>
        <dbReference type="Google" id="ProtNLM"/>
    </source>
</evidence>
<dbReference type="AlphaFoldDB" id="A0A1G9XLX1"/>
<protein>
    <recommendedName>
        <fullName evidence="4">TIGR00299 family protein</fullName>
    </recommendedName>
</protein>
<dbReference type="RefSeq" id="WP_091651020.1">
    <property type="nucleotide sequence ID" value="NZ_FNHQ01000018.1"/>
</dbReference>
<dbReference type="InterPro" id="IPR002822">
    <property type="entry name" value="Ni_insertion"/>
</dbReference>
<keyword evidence="3" id="KW-1185">Reference proteome</keyword>
<evidence type="ECO:0000256" key="1">
    <source>
        <dbReference type="ARBA" id="ARBA00022596"/>
    </source>
</evidence>
<sequence length="273" mass="29505">MKTLYLDCFSGISGNMFIGMLLHAGVSFEEMRSMMEGLHLDGYSLICKTVSKLGIQAVYYNVLLTNEQTHEETEHDAHEHHHHHKNNHLVIDAGGHHHHHAHRGLAEITKIIQDSALTDTIKEKSLAVFAVLAAAEAKVHGVPVEEIHFHEVGAVDCILDIVGTVWALDYLGIEQIGVSPLHVGSGFVQCAHGIMPIPAPASAELLTGIPYYSTDVCGELVTPTGAALVKTLAAYIGPRPKSFVHSCIAYGAGTKNLSIPNVVRGFIGQAEKF</sequence>
<accession>A0A1G9XLX1</accession>
<dbReference type="PANTHER" id="PTHR36566">
    <property type="entry name" value="NICKEL INSERTION PROTEIN-RELATED"/>
    <property type="match status" value="1"/>
</dbReference>